<dbReference type="Proteomes" id="UP001300502">
    <property type="component" value="Unassembled WGS sequence"/>
</dbReference>
<dbReference type="InterPro" id="IPR015943">
    <property type="entry name" value="WD40/YVTN_repeat-like_dom_sf"/>
</dbReference>
<dbReference type="AlphaFoldDB" id="A0AAV9IFD3"/>
<dbReference type="InterPro" id="IPR052254">
    <property type="entry name" value="CUL4-DDB1_E3_ligase_receptor"/>
</dbReference>
<evidence type="ECO:0000256" key="1">
    <source>
        <dbReference type="ARBA" id="ARBA00022574"/>
    </source>
</evidence>
<dbReference type="PANTHER" id="PTHR44472">
    <property type="entry name" value="DDB1- AND CUL4-ASSOCIATED FACTOR 4-RELATED"/>
    <property type="match status" value="1"/>
</dbReference>
<dbReference type="InterPro" id="IPR036322">
    <property type="entry name" value="WD40_repeat_dom_sf"/>
</dbReference>
<dbReference type="EMBL" id="JANCYU010000035">
    <property type="protein sequence ID" value="KAK4525961.1"/>
    <property type="molecule type" value="Genomic_DNA"/>
</dbReference>
<evidence type="ECO:0000256" key="2">
    <source>
        <dbReference type="ARBA" id="ARBA00022737"/>
    </source>
</evidence>
<name>A0AAV9IFD3_9RHOD</name>
<dbReference type="SUPFAM" id="SSF50978">
    <property type="entry name" value="WD40 repeat-like"/>
    <property type="match status" value="1"/>
</dbReference>
<keyword evidence="2" id="KW-0677">Repeat</keyword>
<sequence length="415" mass="47024">MNHKTRPTLPGFYYDPQTDRYYRKTRELQGKVETENLNYTKERKSTPNILEQLKRRESSRLHRLSCAETCHCFAHYSPTSQAKQEKLESRSLLPRFFDFDTWLNSGVRVCTVSTDPGAFGVTQIHYDGYRGVQFEKFFFVDYGSLQIEFARHLPTTESSTLLLCRNREYQGFIIVNNKTNSGANWICQRKSKPCFCLQVNRKSYSTANILLASGHAGGLVRVESIASERSVDTCHSWKMHKCSDIVTLDFIDSHCLVAASRSGQGTILDSRQKLACHSFSLNPIQQETPRASPLSCKAIQGLSAVLFGLVSNRLELWDWRKLCHKMVSYEDHRMDYFPLPISVSSCLDLVTCGSSDTQIRIWDLKKGGLPIFKKTCPYSTNASPICCSFLSGHPPVGILFSTLSCIGALQHECFS</sequence>
<evidence type="ECO:0008006" key="5">
    <source>
        <dbReference type="Google" id="ProtNLM"/>
    </source>
</evidence>
<reference evidence="3 4" key="1">
    <citation type="submission" date="2022-07" db="EMBL/GenBank/DDBJ databases">
        <title>Genome-wide signatures of adaptation to extreme environments.</title>
        <authorList>
            <person name="Cho C.H."/>
            <person name="Yoon H.S."/>
        </authorList>
    </citation>
    <scope>NUCLEOTIDE SEQUENCE [LARGE SCALE GENOMIC DNA]</scope>
    <source>
        <strain evidence="3 4">108.79 E11</strain>
    </source>
</reference>
<gene>
    <name evidence="3" type="ORF">GAYE_SCF18G3870</name>
</gene>
<dbReference type="PANTHER" id="PTHR44472:SF1">
    <property type="entry name" value="DDB1 AND CUL4 ASSOCIATED FACTOR 4"/>
    <property type="match status" value="1"/>
</dbReference>
<keyword evidence="1" id="KW-0853">WD repeat</keyword>
<proteinExistence type="predicted"/>
<organism evidence="3 4">
    <name type="scientific">Galdieria yellowstonensis</name>
    <dbReference type="NCBI Taxonomy" id="3028027"/>
    <lineage>
        <taxon>Eukaryota</taxon>
        <taxon>Rhodophyta</taxon>
        <taxon>Bangiophyceae</taxon>
        <taxon>Galdieriales</taxon>
        <taxon>Galdieriaceae</taxon>
        <taxon>Galdieria</taxon>
    </lineage>
</organism>
<keyword evidence="4" id="KW-1185">Reference proteome</keyword>
<accession>A0AAV9IFD3</accession>
<dbReference type="Gene3D" id="2.130.10.10">
    <property type="entry name" value="YVTN repeat-like/Quinoprotein amine dehydrogenase"/>
    <property type="match status" value="1"/>
</dbReference>
<evidence type="ECO:0000313" key="4">
    <source>
        <dbReference type="Proteomes" id="UP001300502"/>
    </source>
</evidence>
<protein>
    <recommendedName>
        <fullName evidence="5">Transducin family protein / WD-40 repeat family protein</fullName>
    </recommendedName>
</protein>
<evidence type="ECO:0000313" key="3">
    <source>
        <dbReference type="EMBL" id="KAK4525961.1"/>
    </source>
</evidence>
<comment type="caution">
    <text evidence="3">The sequence shown here is derived from an EMBL/GenBank/DDBJ whole genome shotgun (WGS) entry which is preliminary data.</text>
</comment>